<protein>
    <submittedName>
        <fullName evidence="1">SRPBCC family protein</fullName>
    </submittedName>
</protein>
<gene>
    <name evidence="1" type="ORF">VB264_20870</name>
</gene>
<dbReference type="Gene3D" id="3.30.530.20">
    <property type="match status" value="1"/>
</dbReference>
<dbReference type="CDD" id="cd07820">
    <property type="entry name" value="SRPBCC_3"/>
    <property type="match status" value="1"/>
</dbReference>
<dbReference type="SUPFAM" id="SSF55961">
    <property type="entry name" value="Bet v1-like"/>
    <property type="match status" value="1"/>
</dbReference>
<reference evidence="1 2" key="1">
    <citation type="submission" date="2023-12" db="EMBL/GenBank/DDBJ databases">
        <title>Novel species of the genus Arcicella isolated from rivers.</title>
        <authorList>
            <person name="Lu H."/>
        </authorList>
    </citation>
    <scope>NUCLEOTIDE SEQUENCE [LARGE SCALE GENOMIC DNA]</scope>
    <source>
        <strain evidence="1 2">LMG 21963</strain>
    </source>
</reference>
<evidence type="ECO:0000313" key="2">
    <source>
        <dbReference type="Proteomes" id="UP001304671"/>
    </source>
</evidence>
<proteinExistence type="predicted"/>
<name>A0ABU5QTW9_9BACT</name>
<dbReference type="RefSeq" id="WP_323252618.1">
    <property type="nucleotide sequence ID" value="NZ_JAYFUL010000049.1"/>
</dbReference>
<dbReference type="Proteomes" id="UP001304671">
    <property type="component" value="Unassembled WGS sequence"/>
</dbReference>
<dbReference type="EMBL" id="JAYFUL010000049">
    <property type="protein sequence ID" value="MEA5260264.1"/>
    <property type="molecule type" value="Genomic_DNA"/>
</dbReference>
<dbReference type="InterPro" id="IPR023393">
    <property type="entry name" value="START-like_dom_sf"/>
</dbReference>
<comment type="caution">
    <text evidence="1">The sequence shown here is derived from an EMBL/GenBank/DDBJ whole genome shotgun (WGS) entry which is preliminary data.</text>
</comment>
<sequence>MPKITLETIIQSDIEICFDLARSIDLHKISTAHTNENAIDGTTTGLINLGETVTWEAKHFGIKQQLTSIITAFSYPNHFRDEQLKGIFKSFVHNHSFEVKDENVIMMDVFIFESPYGILGEIFNKAILTKYLTKLLADRNKIIKEYAETDLWKLVLNRK</sequence>
<organism evidence="1 2">
    <name type="scientific">Arcicella aquatica</name>
    <dbReference type="NCBI Taxonomy" id="217141"/>
    <lineage>
        <taxon>Bacteria</taxon>
        <taxon>Pseudomonadati</taxon>
        <taxon>Bacteroidota</taxon>
        <taxon>Cytophagia</taxon>
        <taxon>Cytophagales</taxon>
        <taxon>Flectobacillaceae</taxon>
        <taxon>Arcicella</taxon>
    </lineage>
</organism>
<accession>A0ABU5QTW9</accession>
<keyword evidence="2" id="KW-1185">Reference proteome</keyword>
<evidence type="ECO:0000313" key="1">
    <source>
        <dbReference type="EMBL" id="MEA5260264.1"/>
    </source>
</evidence>